<evidence type="ECO:0000313" key="1">
    <source>
        <dbReference type="EMBL" id="KAK7682613.1"/>
    </source>
</evidence>
<sequence>MSDEDVRRLSIILQDIRPSALGIALDLTRLEFLDLVSIIPPFVRESLTHLSLSIILEPDEGEAGVYSVLQYITILVKLLPIKFIMLSLTWPKFGDNQNQDTPPQLRYISENRWEYIQIIQPLAPALHTMILDVRILDNWTTDAWKIKRSEECIEIEGPIQNYGALLNDEGMGASDWWDFFST</sequence>
<evidence type="ECO:0000313" key="2">
    <source>
        <dbReference type="Proteomes" id="UP001385951"/>
    </source>
</evidence>
<organism evidence="1 2">
    <name type="scientific">Cerrena zonata</name>
    <dbReference type="NCBI Taxonomy" id="2478898"/>
    <lineage>
        <taxon>Eukaryota</taxon>
        <taxon>Fungi</taxon>
        <taxon>Dikarya</taxon>
        <taxon>Basidiomycota</taxon>
        <taxon>Agaricomycotina</taxon>
        <taxon>Agaricomycetes</taxon>
        <taxon>Polyporales</taxon>
        <taxon>Cerrenaceae</taxon>
        <taxon>Cerrena</taxon>
    </lineage>
</organism>
<name>A0AAW0FLX0_9APHY</name>
<gene>
    <name evidence="1" type="ORF">QCA50_014413</name>
</gene>
<reference evidence="1 2" key="1">
    <citation type="submission" date="2022-09" db="EMBL/GenBank/DDBJ databases">
        <authorList>
            <person name="Palmer J.M."/>
        </authorList>
    </citation>
    <scope>NUCLEOTIDE SEQUENCE [LARGE SCALE GENOMIC DNA]</scope>
    <source>
        <strain evidence="1 2">DSM 7382</strain>
    </source>
</reference>
<accession>A0AAW0FLX0</accession>
<dbReference type="AlphaFoldDB" id="A0AAW0FLX0"/>
<dbReference type="Proteomes" id="UP001385951">
    <property type="component" value="Unassembled WGS sequence"/>
</dbReference>
<dbReference type="EMBL" id="JASBNA010000035">
    <property type="protein sequence ID" value="KAK7682613.1"/>
    <property type="molecule type" value="Genomic_DNA"/>
</dbReference>
<comment type="caution">
    <text evidence="1">The sequence shown here is derived from an EMBL/GenBank/DDBJ whole genome shotgun (WGS) entry which is preliminary data.</text>
</comment>
<protein>
    <submittedName>
        <fullName evidence="1">Uncharacterized protein</fullName>
    </submittedName>
</protein>
<keyword evidence="2" id="KW-1185">Reference proteome</keyword>
<proteinExistence type="predicted"/>